<dbReference type="Pfam" id="PF12229">
    <property type="entry name" value="PG_binding_4"/>
    <property type="match status" value="1"/>
</dbReference>
<dbReference type="KEGG" id="rue:DT065_16235"/>
<proteinExistence type="predicted"/>
<dbReference type="OrthoDB" id="9813301at2"/>
<accession>A0A345C2F7</accession>
<dbReference type="RefSeq" id="WP_114375168.1">
    <property type="nucleotide sequence ID" value="NZ_CP031092.1"/>
</dbReference>
<organism evidence="2 3">
    <name type="scientific">Salicibibacter kimchii</name>
    <dbReference type="NCBI Taxonomy" id="2099786"/>
    <lineage>
        <taxon>Bacteria</taxon>
        <taxon>Bacillati</taxon>
        <taxon>Bacillota</taxon>
        <taxon>Bacilli</taxon>
        <taxon>Bacillales</taxon>
        <taxon>Bacillaceae</taxon>
        <taxon>Salicibibacter</taxon>
    </lineage>
</organism>
<dbReference type="InterPro" id="IPR022029">
    <property type="entry name" value="YoaR-like_PG-bd"/>
</dbReference>
<evidence type="ECO:0000259" key="1">
    <source>
        <dbReference type="Pfam" id="PF12229"/>
    </source>
</evidence>
<protein>
    <recommendedName>
        <fullName evidence="1">YoaR-like putative peptidoglycan binding domain-containing protein</fullName>
    </recommendedName>
</protein>
<evidence type="ECO:0000313" key="3">
    <source>
        <dbReference type="Proteomes" id="UP000252100"/>
    </source>
</evidence>
<gene>
    <name evidence="2" type="ORF">DT065_16235</name>
</gene>
<reference evidence="2 3" key="1">
    <citation type="journal article" date="2018" name="J. Microbiol.">
        <title>Salicibibacter kimchii gen. nov., sp. nov., a moderately halophilic and alkalitolerant bacterium in the family Bacillaceae, isolated from kimchi.</title>
        <authorList>
            <person name="Jang J.Y."/>
            <person name="Oh Y.J."/>
            <person name="Lim S.K."/>
            <person name="Park H.K."/>
            <person name="Lee C."/>
            <person name="Kim J.Y."/>
            <person name="Lee M.A."/>
            <person name="Choi H.J."/>
        </authorList>
    </citation>
    <scope>NUCLEOTIDE SEQUENCE [LARGE SCALE GENOMIC DNA]</scope>
    <source>
        <strain evidence="2 3">NKC1-1</strain>
    </source>
</reference>
<evidence type="ECO:0000313" key="2">
    <source>
        <dbReference type="EMBL" id="AXF57388.1"/>
    </source>
</evidence>
<sequence>MVNRENFTLPGASIVDVPKYDQFIETLNQQVFLEPVNATINEQRAIEPGQKGYRLDREAFENQFYSYLYSKVPATVEVPLLDVYPKVDSELLADIRVQQIGQYATFLNPNNTSL</sequence>
<feature type="domain" description="YoaR-like putative peptidoglycan binding" evidence="1">
    <location>
        <begin position="15"/>
        <end position="71"/>
    </location>
</feature>
<dbReference type="EMBL" id="CP031092">
    <property type="protein sequence ID" value="AXF57388.1"/>
    <property type="molecule type" value="Genomic_DNA"/>
</dbReference>
<dbReference type="AlphaFoldDB" id="A0A345C2F7"/>
<dbReference type="Proteomes" id="UP000252100">
    <property type="component" value="Chromosome"/>
</dbReference>
<keyword evidence="3" id="KW-1185">Reference proteome</keyword>
<name>A0A345C2F7_9BACI</name>